<feature type="modified residue" description="4-aspartylphosphate" evidence="6">
    <location>
        <position position="520"/>
    </location>
</feature>
<dbReference type="EMBL" id="FCOX02000029">
    <property type="protein sequence ID" value="SAK91693.1"/>
    <property type="molecule type" value="Genomic_DNA"/>
</dbReference>
<name>A0A158DB22_9BURK</name>
<dbReference type="AlphaFoldDB" id="A0A158DB22"/>
<dbReference type="SUPFAM" id="SSF55781">
    <property type="entry name" value="GAF domain-like"/>
    <property type="match status" value="1"/>
</dbReference>
<organism evidence="9 10">
    <name type="scientific">Caballeronia calidae</name>
    <dbReference type="NCBI Taxonomy" id="1777139"/>
    <lineage>
        <taxon>Bacteria</taxon>
        <taxon>Pseudomonadati</taxon>
        <taxon>Pseudomonadota</taxon>
        <taxon>Betaproteobacteria</taxon>
        <taxon>Burkholderiales</taxon>
        <taxon>Burkholderiaceae</taxon>
        <taxon>Caballeronia</taxon>
    </lineage>
</organism>
<dbReference type="EC" id="2.7.13.3" evidence="2"/>
<dbReference type="Proteomes" id="UP000071859">
    <property type="component" value="Unassembled WGS sequence"/>
</dbReference>
<dbReference type="PROSITE" id="PS50110">
    <property type="entry name" value="RESPONSE_REGULATORY"/>
    <property type="match status" value="1"/>
</dbReference>
<dbReference type="SUPFAM" id="SSF52172">
    <property type="entry name" value="CheY-like"/>
    <property type="match status" value="1"/>
</dbReference>
<evidence type="ECO:0000313" key="10">
    <source>
        <dbReference type="Proteomes" id="UP000071859"/>
    </source>
</evidence>
<dbReference type="InterPro" id="IPR001789">
    <property type="entry name" value="Sig_transdc_resp-reg_receiver"/>
</dbReference>
<evidence type="ECO:0000256" key="2">
    <source>
        <dbReference type="ARBA" id="ARBA00012438"/>
    </source>
</evidence>
<dbReference type="GO" id="GO:0000155">
    <property type="term" value="F:phosphorelay sensor kinase activity"/>
    <property type="evidence" value="ECO:0007669"/>
    <property type="project" value="InterPro"/>
</dbReference>
<dbReference type="SUPFAM" id="SSF55874">
    <property type="entry name" value="ATPase domain of HSP90 chaperone/DNA topoisomerase II/histidine kinase"/>
    <property type="match status" value="1"/>
</dbReference>
<dbReference type="Gene3D" id="1.10.287.130">
    <property type="match status" value="1"/>
</dbReference>
<dbReference type="InterPro" id="IPR003661">
    <property type="entry name" value="HisK_dim/P_dom"/>
</dbReference>
<dbReference type="PROSITE" id="PS50109">
    <property type="entry name" value="HIS_KIN"/>
    <property type="match status" value="1"/>
</dbReference>
<accession>A0A158DB22</accession>
<evidence type="ECO:0000256" key="5">
    <source>
        <dbReference type="ARBA" id="ARBA00022777"/>
    </source>
</evidence>
<dbReference type="SMART" id="SM00387">
    <property type="entry name" value="HATPase_c"/>
    <property type="match status" value="1"/>
</dbReference>
<dbReference type="Pfam" id="PF13185">
    <property type="entry name" value="GAF_2"/>
    <property type="match status" value="1"/>
</dbReference>
<dbReference type="RefSeq" id="WP_062608540.1">
    <property type="nucleotide sequence ID" value="NZ_FCOX02000029.1"/>
</dbReference>
<dbReference type="InterPro" id="IPR003018">
    <property type="entry name" value="GAF"/>
</dbReference>
<dbReference type="SMART" id="SM00388">
    <property type="entry name" value="HisKA"/>
    <property type="match status" value="1"/>
</dbReference>
<reference evidence="9" key="1">
    <citation type="submission" date="2016-01" db="EMBL/GenBank/DDBJ databases">
        <authorList>
            <person name="Peeters C."/>
        </authorList>
    </citation>
    <scope>NUCLEOTIDE SEQUENCE</scope>
    <source>
        <strain evidence="9">LMG 29321</strain>
    </source>
</reference>
<evidence type="ECO:0000256" key="1">
    <source>
        <dbReference type="ARBA" id="ARBA00000085"/>
    </source>
</evidence>
<dbReference type="Pfam" id="PF02518">
    <property type="entry name" value="HATPase_c"/>
    <property type="match status" value="1"/>
</dbReference>
<evidence type="ECO:0000256" key="4">
    <source>
        <dbReference type="ARBA" id="ARBA00022679"/>
    </source>
</evidence>
<sequence>MTIPPPTPEVIWSRYADAIITAELEVRACRPSDLAQEIDVLRQLADALARGESSILTLLTKDAMHLCSADCAGVTLLEAAPGESVVFKLVATAGHFADAANRTSPVADTPCGMTLASGKPQLFRYPHRYFPVLSDIFPAATESLVVPIPGVNGPLGTLWVVSQRDTNHFDAEDRRILATLASVAGSALRVERTREELGLRAESAEHQVTLAHEAEVRTDSFIAMLSHELRNPLAPIDAALRTIERLSTGNTAALAATGVAQRQMRRLSRLVDDLLDTTRIRHGKLTVKKEHANLGTIVEDAVASVRADVMRLGQRLVVHQPDAPVMVFGDASRLTQVIANVLSNAVKYTPAERGITLNVEVAPRSDGSSNAVAPSTATITVVDEGVGINSSVLPHVFDLFKQSEDRHRQADGGLGIGLAVVKHLVERHDGTVTISSAGEGLGTTVRVTLPSVPVSVEASTTVASRVAPPTQILLVDDDADSAQALEMLLTLDGHEVRTAFSGPAALQVVQNFDPAVAFIDIGMPGMTGVDLLQHLRTRPNLRATKMIALTGASGTDTQAKLIAEGFTEVCTKPLSPERLYQIIIDDVGHEISKPDQ</sequence>
<dbReference type="InterPro" id="IPR005467">
    <property type="entry name" value="His_kinase_dom"/>
</dbReference>
<dbReference type="PANTHER" id="PTHR43547">
    <property type="entry name" value="TWO-COMPONENT HISTIDINE KINASE"/>
    <property type="match status" value="1"/>
</dbReference>
<dbReference type="CDD" id="cd00082">
    <property type="entry name" value="HisKA"/>
    <property type="match status" value="1"/>
</dbReference>
<feature type="domain" description="Response regulatory" evidence="8">
    <location>
        <begin position="471"/>
        <end position="587"/>
    </location>
</feature>
<dbReference type="InterPro" id="IPR004358">
    <property type="entry name" value="Sig_transdc_His_kin-like_C"/>
</dbReference>
<dbReference type="PANTHER" id="PTHR43547:SF2">
    <property type="entry name" value="HYBRID SIGNAL TRANSDUCTION HISTIDINE KINASE C"/>
    <property type="match status" value="1"/>
</dbReference>
<dbReference type="Gene3D" id="3.30.450.40">
    <property type="match status" value="1"/>
</dbReference>
<dbReference type="Pfam" id="PF00512">
    <property type="entry name" value="HisKA"/>
    <property type="match status" value="1"/>
</dbReference>
<keyword evidence="10" id="KW-1185">Reference proteome</keyword>
<comment type="caution">
    <text evidence="9">The sequence shown here is derived from an EMBL/GenBank/DDBJ whole genome shotgun (WGS) entry which is preliminary data.</text>
</comment>
<gene>
    <name evidence="9" type="ORF">AWB78_04949</name>
</gene>
<evidence type="ECO:0000256" key="3">
    <source>
        <dbReference type="ARBA" id="ARBA00022553"/>
    </source>
</evidence>
<dbReference type="InterPro" id="IPR029016">
    <property type="entry name" value="GAF-like_dom_sf"/>
</dbReference>
<proteinExistence type="predicted"/>
<protein>
    <recommendedName>
        <fullName evidence="2">histidine kinase</fullName>
        <ecNumber evidence="2">2.7.13.3</ecNumber>
    </recommendedName>
</protein>
<keyword evidence="3 6" id="KW-0597">Phosphoprotein</keyword>
<dbReference type="SUPFAM" id="SSF47384">
    <property type="entry name" value="Homodimeric domain of signal transducing histidine kinase"/>
    <property type="match status" value="1"/>
</dbReference>
<keyword evidence="4" id="KW-0808">Transferase</keyword>
<dbReference type="Pfam" id="PF00072">
    <property type="entry name" value="Response_reg"/>
    <property type="match status" value="1"/>
</dbReference>
<dbReference type="Gene3D" id="3.40.50.2300">
    <property type="match status" value="1"/>
</dbReference>
<dbReference type="PRINTS" id="PR00344">
    <property type="entry name" value="BCTRLSENSOR"/>
</dbReference>
<evidence type="ECO:0000259" key="7">
    <source>
        <dbReference type="PROSITE" id="PS50109"/>
    </source>
</evidence>
<evidence type="ECO:0000313" key="9">
    <source>
        <dbReference type="EMBL" id="SAK91693.1"/>
    </source>
</evidence>
<dbReference type="Gene3D" id="3.30.565.10">
    <property type="entry name" value="Histidine kinase-like ATPase, C-terminal domain"/>
    <property type="match status" value="1"/>
</dbReference>
<dbReference type="InterPro" id="IPR003594">
    <property type="entry name" value="HATPase_dom"/>
</dbReference>
<keyword evidence="5 9" id="KW-0418">Kinase</keyword>
<evidence type="ECO:0000256" key="6">
    <source>
        <dbReference type="PROSITE-ProRule" id="PRU00169"/>
    </source>
</evidence>
<dbReference type="InterPro" id="IPR011006">
    <property type="entry name" value="CheY-like_superfamily"/>
</dbReference>
<evidence type="ECO:0000259" key="8">
    <source>
        <dbReference type="PROSITE" id="PS50110"/>
    </source>
</evidence>
<dbReference type="InterPro" id="IPR036097">
    <property type="entry name" value="HisK_dim/P_sf"/>
</dbReference>
<dbReference type="InterPro" id="IPR036890">
    <property type="entry name" value="HATPase_C_sf"/>
</dbReference>
<feature type="domain" description="Histidine kinase" evidence="7">
    <location>
        <begin position="224"/>
        <end position="453"/>
    </location>
</feature>
<dbReference type="SMART" id="SM00448">
    <property type="entry name" value="REC"/>
    <property type="match status" value="1"/>
</dbReference>
<comment type="catalytic activity">
    <reaction evidence="1">
        <text>ATP + protein L-histidine = ADP + protein N-phospho-L-histidine.</text>
        <dbReference type="EC" id="2.7.13.3"/>
    </reaction>
</comment>
<dbReference type="SMART" id="SM00065">
    <property type="entry name" value="GAF"/>
    <property type="match status" value="1"/>
</dbReference>